<evidence type="ECO:0000313" key="7">
    <source>
        <dbReference type="Proteomes" id="UP000530571"/>
    </source>
</evidence>
<evidence type="ECO:0000313" key="6">
    <source>
        <dbReference type="EMBL" id="MBB4124602.1"/>
    </source>
</evidence>
<dbReference type="PANTHER" id="PTHR43103">
    <property type="entry name" value="NUCLEOSIDE-DIPHOSPHATE-SUGAR EPIMERASE"/>
    <property type="match status" value="1"/>
</dbReference>
<organism evidence="6 7">
    <name type="scientific">Martelella radicis</name>
    <dbReference type="NCBI Taxonomy" id="1397476"/>
    <lineage>
        <taxon>Bacteria</taxon>
        <taxon>Pseudomonadati</taxon>
        <taxon>Pseudomonadota</taxon>
        <taxon>Alphaproteobacteria</taxon>
        <taxon>Hyphomicrobiales</taxon>
        <taxon>Aurantimonadaceae</taxon>
        <taxon>Martelella</taxon>
    </lineage>
</organism>
<comment type="caution">
    <text evidence="6">The sequence shown here is derived from an EMBL/GenBank/DDBJ whole genome shotgun (WGS) entry which is preliminary data.</text>
</comment>
<name>A0A7W6PDM2_9HYPH</name>
<dbReference type="RefSeq" id="WP_183491435.1">
    <property type="nucleotide sequence ID" value="NZ_JACIDZ010000027.1"/>
</dbReference>
<dbReference type="Gene3D" id="3.40.50.720">
    <property type="entry name" value="NAD(P)-binding Rossmann-like Domain"/>
    <property type="match status" value="1"/>
</dbReference>
<reference evidence="6 7" key="1">
    <citation type="submission" date="2020-08" db="EMBL/GenBank/DDBJ databases">
        <title>Genomic Encyclopedia of Type Strains, Phase IV (KMG-IV): sequencing the most valuable type-strain genomes for metagenomic binning, comparative biology and taxonomic classification.</title>
        <authorList>
            <person name="Goeker M."/>
        </authorList>
    </citation>
    <scope>NUCLEOTIDE SEQUENCE [LARGE SCALE GENOMIC DNA]</scope>
    <source>
        <strain evidence="6 7">DSM 28101</strain>
    </source>
</reference>
<accession>A0A7W6PDM2</accession>
<keyword evidence="7" id="KW-1185">Reference proteome</keyword>
<keyword evidence="3" id="KW-0520">NAD</keyword>
<evidence type="ECO:0000256" key="3">
    <source>
        <dbReference type="ARBA" id="ARBA00023027"/>
    </source>
</evidence>
<evidence type="ECO:0000256" key="4">
    <source>
        <dbReference type="SAM" id="MobiDB-lite"/>
    </source>
</evidence>
<dbReference type="GO" id="GO:0050388">
    <property type="term" value="F:uronate dehydrogenase activity"/>
    <property type="evidence" value="ECO:0007669"/>
    <property type="project" value="UniProtKB-EC"/>
</dbReference>
<comment type="similarity">
    <text evidence="1">Belongs to the NAD(P)-dependent epimerase/dehydratase family.</text>
</comment>
<feature type="domain" description="NAD-dependent epimerase/dehydratase" evidence="5">
    <location>
        <begin position="4"/>
        <end position="162"/>
    </location>
</feature>
<sequence length="273" mass="29748">MRRILMTGAGGVIGREIARRVPREGEIWRLSGRKEIEPTEGLAAEYMYGDLADFDFALSLCEGVDAVIHMAGNPKEGPWDNLLTSNVVGAANLWEAAAQNGVDRVLYGSSNHALGMYPTTVKLDGSEPLRPDSRYGVTKVFGEALASLYADKYNVKGFVIRIGSFQEKPRSLRELSTWVSARDLAALVRLGLDADYHHEAVFGISANSRSWCGNERAFALGYRPQDNAEDFADLLGPLARDPENPVDMLQGGGSAGKEFRGDLEGLLKRDAKG</sequence>
<dbReference type="SUPFAM" id="SSF51735">
    <property type="entry name" value="NAD(P)-binding Rossmann-fold domains"/>
    <property type="match status" value="1"/>
</dbReference>
<dbReference type="Pfam" id="PF01370">
    <property type="entry name" value="Epimerase"/>
    <property type="match status" value="1"/>
</dbReference>
<feature type="compositionally biased region" description="Basic and acidic residues" evidence="4">
    <location>
        <begin position="257"/>
        <end position="273"/>
    </location>
</feature>
<dbReference type="Proteomes" id="UP000530571">
    <property type="component" value="Unassembled WGS sequence"/>
</dbReference>
<dbReference type="EC" id="1.1.1.203" evidence="6"/>
<dbReference type="EMBL" id="JACIDZ010000027">
    <property type="protein sequence ID" value="MBB4124602.1"/>
    <property type="molecule type" value="Genomic_DNA"/>
</dbReference>
<feature type="region of interest" description="Disordered" evidence="4">
    <location>
        <begin position="250"/>
        <end position="273"/>
    </location>
</feature>
<proteinExistence type="inferred from homology"/>
<dbReference type="AlphaFoldDB" id="A0A7W6PDM2"/>
<evidence type="ECO:0000256" key="2">
    <source>
        <dbReference type="ARBA" id="ARBA00023002"/>
    </source>
</evidence>
<keyword evidence="2 6" id="KW-0560">Oxidoreductase</keyword>
<dbReference type="InterPro" id="IPR036291">
    <property type="entry name" value="NAD(P)-bd_dom_sf"/>
</dbReference>
<dbReference type="PANTHER" id="PTHR43103:SF5">
    <property type="entry name" value="4-EPIMERASE, PUTATIVE (AFU_ORTHOLOGUE AFUA_7G00360)-RELATED"/>
    <property type="match status" value="1"/>
</dbReference>
<evidence type="ECO:0000259" key="5">
    <source>
        <dbReference type="Pfam" id="PF01370"/>
    </source>
</evidence>
<evidence type="ECO:0000256" key="1">
    <source>
        <dbReference type="ARBA" id="ARBA00007637"/>
    </source>
</evidence>
<gene>
    <name evidence="6" type="ORF">GGR30_004562</name>
</gene>
<protein>
    <submittedName>
        <fullName evidence="6">Uronate dehydrogenase</fullName>
        <ecNumber evidence="6">1.1.1.203</ecNumber>
    </submittedName>
</protein>
<dbReference type="InterPro" id="IPR001509">
    <property type="entry name" value="Epimerase_deHydtase"/>
</dbReference>